<reference evidence="2" key="1">
    <citation type="journal article" date="2021" name="bioRxiv">
        <title>Whole Genome Assembly and Annotation of Northern Wild Rice, Zizania palustris L., Supports a Whole Genome Duplication in the Zizania Genus.</title>
        <authorList>
            <person name="Haas M."/>
            <person name="Kono T."/>
            <person name="Macchietto M."/>
            <person name="Millas R."/>
            <person name="McGilp L."/>
            <person name="Shao M."/>
            <person name="Duquette J."/>
            <person name="Hirsch C.N."/>
            <person name="Kimball J."/>
        </authorList>
    </citation>
    <scope>NUCLEOTIDE SEQUENCE</scope>
    <source>
        <tissue evidence="2">Fresh leaf tissue</tissue>
    </source>
</reference>
<dbReference type="EMBL" id="JAAALK010000285">
    <property type="protein sequence ID" value="KAG8065471.1"/>
    <property type="molecule type" value="Genomic_DNA"/>
</dbReference>
<dbReference type="Proteomes" id="UP000729402">
    <property type="component" value="Unassembled WGS sequence"/>
</dbReference>
<reference evidence="2" key="2">
    <citation type="submission" date="2021-02" db="EMBL/GenBank/DDBJ databases">
        <authorList>
            <person name="Kimball J.A."/>
            <person name="Haas M.W."/>
            <person name="Macchietto M."/>
            <person name="Kono T."/>
            <person name="Duquette J."/>
            <person name="Shao M."/>
        </authorList>
    </citation>
    <scope>NUCLEOTIDE SEQUENCE</scope>
    <source>
        <tissue evidence="2">Fresh leaf tissue</tissue>
    </source>
</reference>
<evidence type="ECO:0000313" key="3">
    <source>
        <dbReference type="Proteomes" id="UP000729402"/>
    </source>
</evidence>
<protein>
    <submittedName>
        <fullName evidence="2">Uncharacterized protein</fullName>
    </submittedName>
</protein>
<name>A0A8J5S1G5_ZIZPA</name>
<evidence type="ECO:0000256" key="1">
    <source>
        <dbReference type="SAM" id="MobiDB-lite"/>
    </source>
</evidence>
<feature type="region of interest" description="Disordered" evidence="1">
    <location>
        <begin position="88"/>
        <end position="108"/>
    </location>
</feature>
<organism evidence="2 3">
    <name type="scientific">Zizania palustris</name>
    <name type="common">Northern wild rice</name>
    <dbReference type="NCBI Taxonomy" id="103762"/>
    <lineage>
        <taxon>Eukaryota</taxon>
        <taxon>Viridiplantae</taxon>
        <taxon>Streptophyta</taxon>
        <taxon>Embryophyta</taxon>
        <taxon>Tracheophyta</taxon>
        <taxon>Spermatophyta</taxon>
        <taxon>Magnoliopsida</taxon>
        <taxon>Liliopsida</taxon>
        <taxon>Poales</taxon>
        <taxon>Poaceae</taxon>
        <taxon>BOP clade</taxon>
        <taxon>Oryzoideae</taxon>
        <taxon>Oryzeae</taxon>
        <taxon>Zizaniinae</taxon>
        <taxon>Zizania</taxon>
    </lineage>
</organism>
<comment type="caution">
    <text evidence="2">The sequence shown here is derived from an EMBL/GenBank/DDBJ whole genome shotgun (WGS) entry which is preliminary data.</text>
</comment>
<feature type="compositionally biased region" description="Basic residues" evidence="1">
    <location>
        <begin position="88"/>
        <end position="99"/>
    </location>
</feature>
<accession>A0A8J5S1G5</accession>
<dbReference type="AlphaFoldDB" id="A0A8J5S1G5"/>
<evidence type="ECO:0000313" key="2">
    <source>
        <dbReference type="EMBL" id="KAG8065471.1"/>
    </source>
</evidence>
<proteinExistence type="predicted"/>
<sequence length="108" mass="11902">MRISGALNGLSGRLACIYNPSCQPTELLLLNWSASRASTFTIIPRTHSLLSSPPSAMSERGAPTTVVDPRFLQRQVVAVVVVRCPPARRKRMTHASSTRRQRDFGSRP</sequence>
<keyword evidence="3" id="KW-1185">Reference proteome</keyword>
<gene>
    <name evidence="2" type="ORF">GUJ93_ZPchr0004g38340</name>
</gene>